<dbReference type="RefSeq" id="XP_018133145.1">
    <property type="nucleotide sequence ID" value="XM_018272451.2"/>
</dbReference>
<feature type="region of interest" description="Disordered" evidence="2">
    <location>
        <begin position="252"/>
        <end position="280"/>
    </location>
</feature>
<evidence type="ECO:0000256" key="2">
    <source>
        <dbReference type="SAM" id="MobiDB-lite"/>
    </source>
</evidence>
<feature type="compositionally biased region" description="Acidic residues" evidence="2">
    <location>
        <begin position="34"/>
        <end position="44"/>
    </location>
</feature>
<feature type="compositionally biased region" description="Pro residues" evidence="2">
    <location>
        <begin position="1"/>
        <end position="19"/>
    </location>
</feature>
<feature type="compositionally biased region" description="Polar residues" evidence="2">
    <location>
        <begin position="407"/>
        <end position="419"/>
    </location>
</feature>
<proteinExistence type="predicted"/>
<feature type="compositionally biased region" description="Basic and acidic residues" evidence="2">
    <location>
        <begin position="264"/>
        <end position="280"/>
    </location>
</feature>
<feature type="compositionally biased region" description="Low complexity" evidence="2">
    <location>
        <begin position="553"/>
        <end position="563"/>
    </location>
</feature>
<feature type="region of interest" description="Disordered" evidence="2">
    <location>
        <begin position="1120"/>
        <end position="1238"/>
    </location>
</feature>
<dbReference type="Proteomes" id="UP000091956">
    <property type="component" value="Unassembled WGS sequence"/>
</dbReference>
<feature type="region of interest" description="Disordered" evidence="2">
    <location>
        <begin position="1013"/>
        <end position="1071"/>
    </location>
</feature>
<feature type="compositionally biased region" description="Basic and acidic residues" evidence="2">
    <location>
        <begin position="1144"/>
        <end position="1155"/>
    </location>
</feature>
<feature type="region of interest" description="Disordered" evidence="2">
    <location>
        <begin position="579"/>
        <end position="933"/>
    </location>
</feature>
<gene>
    <name evidence="3" type="ORF">VE01_02947</name>
</gene>
<feature type="compositionally biased region" description="Basic and acidic residues" evidence="2">
    <location>
        <begin position="673"/>
        <end position="698"/>
    </location>
</feature>
<dbReference type="GeneID" id="28836333"/>
<organism evidence="3 4">
    <name type="scientific">Pseudogymnoascus verrucosus</name>
    <dbReference type="NCBI Taxonomy" id="342668"/>
    <lineage>
        <taxon>Eukaryota</taxon>
        <taxon>Fungi</taxon>
        <taxon>Dikarya</taxon>
        <taxon>Ascomycota</taxon>
        <taxon>Pezizomycotina</taxon>
        <taxon>Leotiomycetes</taxon>
        <taxon>Thelebolales</taxon>
        <taxon>Thelebolaceae</taxon>
        <taxon>Pseudogymnoascus</taxon>
    </lineage>
</organism>
<reference evidence="4" key="2">
    <citation type="journal article" date="2018" name="Nat. Commun.">
        <title>Extreme sensitivity to ultraviolet light in the fungal pathogen causing white-nose syndrome of bats.</title>
        <authorList>
            <person name="Palmer J.M."/>
            <person name="Drees K.P."/>
            <person name="Foster J.T."/>
            <person name="Lindner D.L."/>
        </authorList>
    </citation>
    <scope>NUCLEOTIDE SEQUENCE [LARGE SCALE GENOMIC DNA]</scope>
    <source>
        <strain evidence="4">UAMH 10579</strain>
    </source>
</reference>
<feature type="compositionally biased region" description="Polar residues" evidence="2">
    <location>
        <begin position="1044"/>
        <end position="1069"/>
    </location>
</feature>
<feature type="compositionally biased region" description="Basic and acidic residues" evidence="2">
    <location>
        <begin position="639"/>
        <end position="649"/>
    </location>
</feature>
<reference evidence="3 4" key="1">
    <citation type="submission" date="2016-03" db="EMBL/GenBank/DDBJ databases">
        <title>Comparative genomics of Pseudogymnoascus destructans, the fungus causing white-nose syndrome of bats.</title>
        <authorList>
            <person name="Palmer J.M."/>
            <person name="Drees K.P."/>
            <person name="Foster J.T."/>
            <person name="Lindner D.L."/>
        </authorList>
    </citation>
    <scope>NUCLEOTIDE SEQUENCE [LARGE SCALE GENOMIC DNA]</scope>
    <source>
        <strain evidence="3 4">UAMH 10579</strain>
    </source>
</reference>
<feature type="compositionally biased region" description="Acidic residues" evidence="2">
    <location>
        <begin position="1212"/>
        <end position="1222"/>
    </location>
</feature>
<sequence>MDLDPPPPYEPPPYEPPSDPGDDASADFSTDISDISDDVSFDDSDPGVNWARNHLLEARAALASYPGAKRALKRQVLEEQEMIRLGIDHHGPPPAHAPRIIVPPWKDGSTLTDVVPTSSIFGPGNIEEELDQAIRFQEFGYMNMMPVPPRRQDPLRDAFGGVQTMAVRNPSIKWGAMVPRQHFPGAEVEGVLPEMQLTPEFVIIKRHVCGTQCPEGCHEGGGVRRKGKGKPVVEVGDVEGGEAMEGVVSAHWGNDDFDESGESGSEHERQEKSRKQQELETIETLEHCTIIERHRRKWAAEIGALTFKARIMSEKLPSISLNTKEPSHESERVYEPAFMLAGKMMNRLDDQRKKEAELKQEKARLARIRIAKFRAARAGRDTSKMGDEAGETMFQSLVDSGNLAAPENNTGNESFNSAYEKSPTGRNDDGAPGLAPRSPDKEDAGERRKQEKSRLAKIRLAEWRAAMAEQNTTRMGGKAGEAALKSIDDSPGPSVVTENAPTSDFDEAMPLQDSYPTVKSTEEAVSDLAEQEDNILQETAQEGVPEEIRKLEATSQETTAEESIAQALIAPAAIVRDATTPDLDLEETPISESAPKESTSVEATPEDATSEKSAAKEAAPEDATAETPAPKEAAPEDLISEKSTPKETAPEDTTSGKSAPKEAALEDATAETPAKKEAAPEDTKSEKSAPKEATREETTTQNAMAEENSAQENLGPGPSRKRPAPNKSSLKRRPAKRQSIRDSPFLDASERESPSTWILQRDGRLIRNPLDGAPGYRRWSDPEIDAPVPMPLSDSEPRPRSTTISEGTEPPVPRCSAEDTLPTVGEEGQMTEHVEVVDDSPDLPTPAEWFLADRESMPPPPSRRLRKRSMAVSEGSQYKGNLWSADDMFPSPERLSRAARRSSSGGDSDANVTSLAPARASTPEPPQMSREQIRNSAHALADLLGPSEERFRDPNIGIIVVRTNPRMADLEMRYRPTRAPSVLRMEILIDEEALEAENAARRGREVEDLERGVFASRVPDPPRYNLRSRSRASSDTPSPATPSIFSGETSGRSTEATSGTATPTLSGDLTSEAVAADEVAEDRSGMRVVERVVDRVLEGVYLPSSPTLAVDRLVMDRSSAPAVSGSEGGPNLWREESSGTEGSMGRERSMGREGSMESLGSTGRTRSIGREGSIAMEVAETLGGLAVESVSEEGEPEEGSGVLGRVLPSTEVPEEAIEDDEAGAPLTKVSSHSSSNSL</sequence>
<accession>A0A1B8GU93</accession>
<dbReference type="OrthoDB" id="3439618at2759"/>
<feature type="region of interest" description="Disordered" evidence="2">
    <location>
        <begin position="401"/>
        <end position="455"/>
    </location>
</feature>
<feature type="compositionally biased region" description="Polar residues" evidence="2">
    <location>
        <begin position="699"/>
        <end position="712"/>
    </location>
</feature>
<feature type="compositionally biased region" description="Basic and acidic residues" evidence="2">
    <location>
        <begin position="609"/>
        <end position="619"/>
    </location>
</feature>
<feature type="coiled-coil region" evidence="1">
    <location>
        <begin position="341"/>
        <end position="371"/>
    </location>
</feature>
<feature type="compositionally biased region" description="Low complexity" evidence="2">
    <location>
        <begin position="1031"/>
        <end position="1043"/>
    </location>
</feature>
<name>A0A1B8GU93_9PEZI</name>
<feature type="compositionally biased region" description="Basic residues" evidence="2">
    <location>
        <begin position="719"/>
        <end position="738"/>
    </location>
</feature>
<dbReference type="EMBL" id="KV460212">
    <property type="protein sequence ID" value="OBT99412.1"/>
    <property type="molecule type" value="Genomic_DNA"/>
</dbReference>
<feature type="region of interest" description="Disordered" evidence="2">
    <location>
        <begin position="1"/>
        <end position="44"/>
    </location>
</feature>
<keyword evidence="4" id="KW-1185">Reference proteome</keyword>
<evidence type="ECO:0000313" key="4">
    <source>
        <dbReference type="Proteomes" id="UP000091956"/>
    </source>
</evidence>
<keyword evidence="1" id="KW-0175">Coiled coil</keyword>
<feature type="compositionally biased region" description="Basic and acidic residues" evidence="2">
    <location>
        <begin position="438"/>
        <end position="455"/>
    </location>
</feature>
<feature type="compositionally biased region" description="Low complexity" evidence="2">
    <location>
        <begin position="621"/>
        <end position="632"/>
    </location>
</feature>
<feature type="region of interest" description="Disordered" evidence="2">
    <location>
        <begin position="483"/>
        <end position="511"/>
    </location>
</feature>
<feature type="region of interest" description="Disordered" evidence="2">
    <location>
        <begin position="537"/>
        <end position="564"/>
    </location>
</feature>
<feature type="compositionally biased region" description="Low complexity" evidence="2">
    <location>
        <begin position="901"/>
        <end position="910"/>
    </location>
</feature>
<dbReference type="STRING" id="342668.A0A1B8GU93"/>
<feature type="compositionally biased region" description="Polar residues" evidence="2">
    <location>
        <begin position="1228"/>
        <end position="1238"/>
    </location>
</feature>
<evidence type="ECO:0000256" key="1">
    <source>
        <dbReference type="SAM" id="Coils"/>
    </source>
</evidence>
<evidence type="ECO:0000313" key="3">
    <source>
        <dbReference type="EMBL" id="OBT99412.1"/>
    </source>
</evidence>
<dbReference type="AlphaFoldDB" id="A0A1B8GU93"/>
<protein>
    <submittedName>
        <fullName evidence="3">Uncharacterized protein</fullName>
    </submittedName>
</protein>